<evidence type="ECO:0000259" key="4">
    <source>
        <dbReference type="Pfam" id="PF06276"/>
    </source>
</evidence>
<protein>
    <recommendedName>
        <fullName evidence="7">Siderophore biosynthesis protein</fullName>
    </recommendedName>
</protein>
<evidence type="ECO:0008006" key="7">
    <source>
        <dbReference type="Google" id="ProtNLM"/>
    </source>
</evidence>
<accession>A0A1L3MRK6</accession>
<evidence type="ECO:0000313" key="6">
    <source>
        <dbReference type="Proteomes" id="UP000181936"/>
    </source>
</evidence>
<evidence type="ECO:0000259" key="3">
    <source>
        <dbReference type="Pfam" id="PF04183"/>
    </source>
</evidence>
<comment type="similarity">
    <text evidence="2">Belongs to the IucA/IucC family.</text>
</comment>
<evidence type="ECO:0000256" key="2">
    <source>
        <dbReference type="ARBA" id="ARBA00007832"/>
    </source>
</evidence>
<dbReference type="InterPro" id="IPR037455">
    <property type="entry name" value="LucA/IucC-like"/>
</dbReference>
<comment type="pathway">
    <text evidence="1">Siderophore biosynthesis.</text>
</comment>
<gene>
    <name evidence="5" type="ORF">A9C19_09105</name>
</gene>
<evidence type="ECO:0000313" key="5">
    <source>
        <dbReference type="EMBL" id="APH04894.1"/>
    </source>
</evidence>
<dbReference type="PANTHER" id="PTHR34384:SF6">
    <property type="entry name" value="STAPHYLOFERRIN B SYNTHASE"/>
    <property type="match status" value="1"/>
</dbReference>
<sequence>MNNFRESEEYVLRDLDIIDQGYSRIYKTFIHKARKRTLVQLIQALLREKLVEPTIEKQDNQSMYTLKGKENGIITFAVGNHSFLQHIEINGDVLYHVQTKTFRIDHPVDFLALLDIQGNTLILEEELESSVVNYALALTGSAVRLEEYSNISDQWTFTFLLEQKRENPSFSPLSFAEQWVIDGHTLHPGSKTRMGLSVKDILHYSPEWGGKTDVVPVAIHKDYVYMASTGDESITQLLLKEYPSIKDSKQFSSLNVEKYELIPIHPWQLEHTIERLLQKEIQQKRIVPLQDVQIETNSLLSFRSLSPKGSRSLSHLKTALDVQMTSAKRGVSPASVVNGPAISMILKEIARKDSFIFKQFVFLEEKAGAYYVPKKTNSFLMKNISALLRENPESLVNEDEIAIPAAFLISTSPITKKPILIEWIEENKKGNINQAAINYIKAYAEKLIPGLLHLMVNYGISLEAHLQNAVPVFKDCLPVKFILRDLGGIRIHEQLLKEKVGPFTINNSTNLLTSSMKDLFTMFSHAILHNHLGEMIHLVCKEWDIQERELWEPVSTIISTTLMELKQDESLTRTVRELEKHMFQPHAPLKAMVKMRLFDQYVDNQYTDVPNPLVLCERS</sequence>
<evidence type="ECO:0000256" key="1">
    <source>
        <dbReference type="ARBA" id="ARBA00004924"/>
    </source>
</evidence>
<reference evidence="5 6" key="1">
    <citation type="journal article" date="2016" name="Sci. Rep.">
        <title>Complete genome sequence and transcriptomic analysis of a novel marine strain Bacillus weihaiensis reveals the mechanism of brown algae degradation.</title>
        <authorList>
            <person name="Zhu Y."/>
            <person name="Chen P."/>
            <person name="Bao Y."/>
            <person name="Men Y."/>
            <person name="Zeng Y."/>
            <person name="Yang J."/>
            <person name="Sun J."/>
            <person name="Sun Y."/>
        </authorList>
    </citation>
    <scope>NUCLEOTIDE SEQUENCE [LARGE SCALE GENOMIC DNA]</scope>
    <source>
        <strain evidence="5 6">Alg07</strain>
    </source>
</reference>
<name>A0A1L3MRK6_9BACI</name>
<dbReference type="OrthoDB" id="495728at2"/>
<dbReference type="GO" id="GO:0016881">
    <property type="term" value="F:acid-amino acid ligase activity"/>
    <property type="evidence" value="ECO:0007669"/>
    <property type="project" value="UniProtKB-ARBA"/>
</dbReference>
<dbReference type="GO" id="GO:0019290">
    <property type="term" value="P:siderophore biosynthetic process"/>
    <property type="evidence" value="ECO:0007669"/>
    <property type="project" value="InterPro"/>
</dbReference>
<dbReference type="STRING" id="1547283.A9C19_09105"/>
<dbReference type="Proteomes" id="UP000181936">
    <property type="component" value="Chromosome"/>
</dbReference>
<dbReference type="Pfam" id="PF04183">
    <property type="entry name" value="IucA_IucC"/>
    <property type="match status" value="1"/>
</dbReference>
<keyword evidence="6" id="KW-1185">Reference proteome</keyword>
<dbReference type="RefSeq" id="WP_072579689.1">
    <property type="nucleotide sequence ID" value="NZ_CP016020.1"/>
</dbReference>
<dbReference type="Gene3D" id="1.10.510.40">
    <property type="match status" value="1"/>
</dbReference>
<dbReference type="KEGG" id="bwh:A9C19_09105"/>
<dbReference type="InterPro" id="IPR007310">
    <property type="entry name" value="Aerobactin_biosyn_IucA/IucC_N"/>
</dbReference>
<dbReference type="PANTHER" id="PTHR34384">
    <property type="entry name" value="L-2,3-DIAMINOPROPANOATE--CITRATE LIGASE"/>
    <property type="match status" value="1"/>
</dbReference>
<dbReference type="AlphaFoldDB" id="A0A1L3MRK6"/>
<dbReference type="EMBL" id="CP016020">
    <property type="protein sequence ID" value="APH04894.1"/>
    <property type="molecule type" value="Genomic_DNA"/>
</dbReference>
<organism evidence="5 6">
    <name type="scientific">Bacillus weihaiensis</name>
    <dbReference type="NCBI Taxonomy" id="1547283"/>
    <lineage>
        <taxon>Bacteria</taxon>
        <taxon>Bacillati</taxon>
        <taxon>Bacillota</taxon>
        <taxon>Bacilli</taxon>
        <taxon>Bacillales</taxon>
        <taxon>Bacillaceae</taxon>
        <taxon>Bacillus</taxon>
    </lineage>
</organism>
<feature type="domain" description="Aerobactin siderophore biosynthesis IucA/IucC-like C-terminal" evidence="4">
    <location>
        <begin position="439"/>
        <end position="600"/>
    </location>
</feature>
<proteinExistence type="inferred from homology"/>
<dbReference type="Pfam" id="PF06276">
    <property type="entry name" value="FhuF"/>
    <property type="match status" value="1"/>
</dbReference>
<dbReference type="InterPro" id="IPR022770">
    <property type="entry name" value="IucA/IucC-like_C"/>
</dbReference>
<feature type="domain" description="Aerobactin siderophore biosynthesis IucA/IucC N-terminal" evidence="3">
    <location>
        <begin position="174"/>
        <end position="408"/>
    </location>
</feature>